<dbReference type="Pfam" id="PF01040">
    <property type="entry name" value="UbiA"/>
    <property type="match status" value="1"/>
</dbReference>
<accession>A0A6J6CSV6</accession>
<organism evidence="6">
    <name type="scientific">freshwater metagenome</name>
    <dbReference type="NCBI Taxonomy" id="449393"/>
    <lineage>
        <taxon>unclassified sequences</taxon>
        <taxon>metagenomes</taxon>
        <taxon>ecological metagenomes</taxon>
    </lineage>
</organism>
<proteinExistence type="predicted"/>
<evidence type="ECO:0000256" key="2">
    <source>
        <dbReference type="ARBA" id="ARBA00022692"/>
    </source>
</evidence>
<name>A0A6J6CSV6_9ZZZZ</name>
<keyword evidence="2 5" id="KW-0812">Transmembrane</keyword>
<evidence type="ECO:0000256" key="5">
    <source>
        <dbReference type="SAM" id="Phobius"/>
    </source>
</evidence>
<feature type="transmembrane region" description="Helical" evidence="5">
    <location>
        <begin position="154"/>
        <end position="176"/>
    </location>
</feature>
<keyword evidence="3 5" id="KW-1133">Transmembrane helix</keyword>
<feature type="transmembrane region" description="Helical" evidence="5">
    <location>
        <begin position="251"/>
        <end position="270"/>
    </location>
</feature>
<gene>
    <name evidence="6" type="ORF">UFOPK1561_00510</name>
</gene>
<dbReference type="GO" id="GO:0016020">
    <property type="term" value="C:membrane"/>
    <property type="evidence" value="ECO:0007669"/>
    <property type="project" value="UniProtKB-SubCell"/>
</dbReference>
<keyword evidence="4 5" id="KW-0472">Membrane</keyword>
<reference evidence="6" key="1">
    <citation type="submission" date="2020-05" db="EMBL/GenBank/DDBJ databases">
        <authorList>
            <person name="Chiriac C."/>
            <person name="Salcher M."/>
            <person name="Ghai R."/>
            <person name="Kavagutti S V."/>
        </authorList>
    </citation>
    <scope>NUCLEOTIDE SEQUENCE</scope>
</reference>
<dbReference type="InterPro" id="IPR044878">
    <property type="entry name" value="UbiA_sf"/>
</dbReference>
<dbReference type="InterPro" id="IPR000537">
    <property type="entry name" value="UbiA_prenyltransferase"/>
</dbReference>
<evidence type="ECO:0000256" key="4">
    <source>
        <dbReference type="ARBA" id="ARBA00023136"/>
    </source>
</evidence>
<comment type="subcellular location">
    <subcellularLocation>
        <location evidence="1">Membrane</location>
        <topology evidence="1">Multi-pass membrane protein</topology>
    </subcellularLocation>
</comment>
<dbReference type="AlphaFoldDB" id="A0A6J6CSV6"/>
<feature type="transmembrane region" description="Helical" evidence="5">
    <location>
        <begin position="130"/>
        <end position="148"/>
    </location>
</feature>
<feature type="transmembrane region" description="Helical" evidence="5">
    <location>
        <begin position="197"/>
        <end position="217"/>
    </location>
</feature>
<dbReference type="GO" id="GO:0016765">
    <property type="term" value="F:transferase activity, transferring alkyl or aryl (other than methyl) groups"/>
    <property type="evidence" value="ECO:0007669"/>
    <property type="project" value="InterPro"/>
</dbReference>
<evidence type="ECO:0000313" key="6">
    <source>
        <dbReference type="EMBL" id="CAB4554367.1"/>
    </source>
</evidence>
<feature type="transmembrane region" description="Helical" evidence="5">
    <location>
        <begin position="223"/>
        <end position="244"/>
    </location>
</feature>
<sequence length="271" mass="29108">MKKLIHLVKSTHPIPSFSVTLFAVIFGWGLGVEPPLLLMIGLAMLFQQFSVGLSNDWLDYSRDLKSKRRDKPAVAGLIKVSEIQASSFIAAFLALLISFLINLPTGMLMILMLVIGWAYNLGMKSNWSSVIPYALGFGSIPIFVGLAAGSLDQIHLWIVLAAMLLGISAHFANALPDLIEDKANNVKALPHVLGQRISSLAISITALAANFLVVTQSSNLSEFVAVTGVVLTTTLVGLASLLSLRPKPPRIVFPLLILASFVNVVLLVIGI</sequence>
<dbReference type="CDD" id="cd13956">
    <property type="entry name" value="PT_UbiA"/>
    <property type="match status" value="1"/>
</dbReference>
<feature type="transmembrane region" description="Helical" evidence="5">
    <location>
        <begin position="12"/>
        <end position="30"/>
    </location>
</feature>
<dbReference type="Gene3D" id="1.10.357.140">
    <property type="entry name" value="UbiA prenyltransferase"/>
    <property type="match status" value="1"/>
</dbReference>
<evidence type="ECO:0000256" key="1">
    <source>
        <dbReference type="ARBA" id="ARBA00004141"/>
    </source>
</evidence>
<evidence type="ECO:0000256" key="3">
    <source>
        <dbReference type="ARBA" id="ARBA00022989"/>
    </source>
</evidence>
<protein>
    <submittedName>
        <fullName evidence="6">Unannotated protein</fullName>
    </submittedName>
</protein>
<feature type="transmembrane region" description="Helical" evidence="5">
    <location>
        <begin position="36"/>
        <end position="55"/>
    </location>
</feature>
<dbReference type="EMBL" id="CAEZSZ010000046">
    <property type="protein sequence ID" value="CAB4554367.1"/>
    <property type="molecule type" value="Genomic_DNA"/>
</dbReference>